<keyword evidence="6" id="KW-0653">Protein transport</keyword>
<reference evidence="12 13" key="2">
    <citation type="submission" date="2015-02" db="EMBL/GenBank/DDBJ databases">
        <title>The complete genome of Sphingomonas hengshuiensis sp. WHSC-8 isolated from soil of Hengshui Lake.</title>
        <authorList>
            <person name="Wei S."/>
            <person name="Guo J."/>
            <person name="Su C."/>
            <person name="Wu R."/>
            <person name="Zhang Z."/>
            <person name="Liang K."/>
            <person name="Li H."/>
            <person name="Wang T."/>
            <person name="Liu H."/>
            <person name="Zhang C."/>
            <person name="Li Z."/>
            <person name="Wang Q."/>
            <person name="Meng J."/>
        </authorList>
    </citation>
    <scope>NUCLEOTIDE SEQUENCE [LARGE SCALE GENOMIC DNA]</scope>
    <source>
        <strain evidence="12 13">WHSC-8</strain>
    </source>
</reference>
<evidence type="ECO:0000256" key="5">
    <source>
        <dbReference type="ARBA" id="ARBA00022692"/>
    </source>
</evidence>
<evidence type="ECO:0000256" key="3">
    <source>
        <dbReference type="ARBA" id="ARBA00022475"/>
    </source>
</evidence>
<evidence type="ECO:0000256" key="8">
    <source>
        <dbReference type="ARBA" id="ARBA00023136"/>
    </source>
</evidence>
<organism evidence="12 13">
    <name type="scientific">Sphingomonas hengshuiensis</name>
    <dbReference type="NCBI Taxonomy" id="1609977"/>
    <lineage>
        <taxon>Bacteria</taxon>
        <taxon>Pseudomonadati</taxon>
        <taxon>Pseudomonadota</taxon>
        <taxon>Alphaproteobacteria</taxon>
        <taxon>Sphingomonadales</taxon>
        <taxon>Sphingomonadaceae</taxon>
        <taxon>Sphingomonas</taxon>
    </lineage>
</organism>
<keyword evidence="2" id="KW-0813">Transport</keyword>
<sequence>MSPRQTRTLLDLLTGAVIVSVAIALAGLTWRIAGHAGTGAITVPPMRSGPAAAPDIAPALALAPFGRQAAGDATQRTALPLELKGVVAAVPASLSTAFIAEGGQPAKPFHVGEIVGGATIQSILRDRVILAVGGQNQFLAFPDPTLSPEQRQAAAQAQSQSQPPVQPQGAVPGPGQPPSPAAPPVANSAAVLQRLDAAPVSGGYRIGENGPPGMVAGDVVQSVNGTPLSDPQAANAAFAAAQASGSAQLQVMRDGKRLTLTVPLR</sequence>
<evidence type="ECO:0000256" key="2">
    <source>
        <dbReference type="ARBA" id="ARBA00022448"/>
    </source>
</evidence>
<accession>A0A7U5BFR1</accession>
<evidence type="ECO:0000256" key="6">
    <source>
        <dbReference type="ARBA" id="ARBA00022927"/>
    </source>
</evidence>
<keyword evidence="13" id="KW-1185">Reference proteome</keyword>
<reference evidence="12 13" key="1">
    <citation type="journal article" date="2015" name="Int. J. Syst. Evol. Microbiol.">
        <title>Sphingomonas hengshuiensis sp. nov., isolated from lake wetland.</title>
        <authorList>
            <person name="Wei S."/>
            <person name="Wang T."/>
            <person name="Liu H."/>
            <person name="Zhang C."/>
            <person name="Guo J."/>
            <person name="Wang Q."/>
            <person name="Liang K."/>
            <person name="Zhang Z."/>
        </authorList>
    </citation>
    <scope>NUCLEOTIDE SEQUENCE [LARGE SCALE GENOMIC DNA]</scope>
    <source>
        <strain evidence="12 13">WHSC-8</strain>
    </source>
</reference>
<keyword evidence="7 10" id="KW-1133">Transmembrane helix</keyword>
<evidence type="ECO:0000259" key="11">
    <source>
        <dbReference type="Pfam" id="PF11356"/>
    </source>
</evidence>
<evidence type="ECO:0000256" key="9">
    <source>
        <dbReference type="SAM" id="MobiDB-lite"/>
    </source>
</evidence>
<evidence type="ECO:0000313" key="13">
    <source>
        <dbReference type="Proteomes" id="UP000032300"/>
    </source>
</evidence>
<keyword evidence="8 10" id="KW-0472">Membrane</keyword>
<dbReference type="KEGG" id="sphi:TS85_10800"/>
<dbReference type="AlphaFoldDB" id="A0A7U5BFR1"/>
<feature type="transmembrane region" description="Helical" evidence="10">
    <location>
        <begin position="12"/>
        <end position="33"/>
    </location>
</feature>
<dbReference type="Pfam" id="PF11356">
    <property type="entry name" value="T2SSC"/>
    <property type="match status" value="1"/>
</dbReference>
<evidence type="ECO:0000313" key="12">
    <source>
        <dbReference type="EMBL" id="AJP74436.1"/>
    </source>
</evidence>
<evidence type="ECO:0000256" key="4">
    <source>
        <dbReference type="ARBA" id="ARBA00022519"/>
    </source>
</evidence>
<comment type="subcellular location">
    <subcellularLocation>
        <location evidence="1">Cell inner membrane</location>
    </subcellularLocation>
</comment>
<keyword evidence="5 10" id="KW-0812">Transmembrane</keyword>
<gene>
    <name evidence="12" type="ORF">TS85_10800</name>
</gene>
<dbReference type="GO" id="GO:0005886">
    <property type="term" value="C:plasma membrane"/>
    <property type="evidence" value="ECO:0007669"/>
    <property type="project" value="UniProtKB-SubCell"/>
</dbReference>
<feature type="compositionally biased region" description="Low complexity" evidence="9">
    <location>
        <begin position="152"/>
        <end position="173"/>
    </location>
</feature>
<name>A0A7U5BFR1_9SPHN</name>
<proteinExistence type="predicted"/>
<dbReference type="InterPro" id="IPR036034">
    <property type="entry name" value="PDZ_sf"/>
</dbReference>
<feature type="region of interest" description="Disordered" evidence="9">
    <location>
        <begin position="141"/>
        <end position="186"/>
    </location>
</feature>
<protein>
    <submittedName>
        <fullName evidence="12">Signaling protein</fullName>
    </submittedName>
</protein>
<dbReference type="InterPro" id="IPR024961">
    <property type="entry name" value="T2SS_GspC_N"/>
</dbReference>
<evidence type="ECO:0000256" key="10">
    <source>
        <dbReference type="SAM" id="Phobius"/>
    </source>
</evidence>
<dbReference type="Gene3D" id="2.30.42.10">
    <property type="match status" value="1"/>
</dbReference>
<evidence type="ECO:0000256" key="1">
    <source>
        <dbReference type="ARBA" id="ARBA00004533"/>
    </source>
</evidence>
<dbReference type="EMBL" id="CP010836">
    <property type="protein sequence ID" value="AJP74436.1"/>
    <property type="molecule type" value="Genomic_DNA"/>
</dbReference>
<feature type="domain" description="Type II secretion system protein GspC N-terminal" evidence="11">
    <location>
        <begin position="18"/>
        <end position="140"/>
    </location>
</feature>
<evidence type="ECO:0000256" key="7">
    <source>
        <dbReference type="ARBA" id="ARBA00022989"/>
    </source>
</evidence>
<dbReference type="SUPFAM" id="SSF50156">
    <property type="entry name" value="PDZ domain-like"/>
    <property type="match status" value="1"/>
</dbReference>
<dbReference type="Gene3D" id="2.30.30.830">
    <property type="match status" value="1"/>
</dbReference>
<dbReference type="GO" id="GO:0015031">
    <property type="term" value="P:protein transport"/>
    <property type="evidence" value="ECO:0007669"/>
    <property type="project" value="UniProtKB-KW"/>
</dbReference>
<keyword evidence="4" id="KW-0997">Cell inner membrane</keyword>
<keyword evidence="3" id="KW-1003">Cell membrane</keyword>
<dbReference type="Proteomes" id="UP000032300">
    <property type="component" value="Chromosome"/>
</dbReference>
<feature type="compositionally biased region" description="Pro residues" evidence="9">
    <location>
        <begin position="174"/>
        <end position="183"/>
    </location>
</feature>